<evidence type="ECO:0000256" key="1">
    <source>
        <dbReference type="SAM" id="MobiDB-lite"/>
    </source>
</evidence>
<protein>
    <submittedName>
        <fullName evidence="3">Uncharacterized protein</fullName>
    </submittedName>
</protein>
<dbReference type="EMBL" id="CAJNOQ010018037">
    <property type="protein sequence ID" value="CAF1415960.1"/>
    <property type="molecule type" value="Genomic_DNA"/>
</dbReference>
<feature type="region of interest" description="Disordered" evidence="1">
    <location>
        <begin position="69"/>
        <end position="120"/>
    </location>
</feature>
<dbReference type="EMBL" id="CAJNOK010009810">
    <property type="protein sequence ID" value="CAF1098957.1"/>
    <property type="molecule type" value="Genomic_DNA"/>
</dbReference>
<keyword evidence="6" id="KW-1185">Reference proteome</keyword>
<gene>
    <name evidence="3" type="ORF">GPM918_LOCUS33604</name>
    <name evidence="2" type="ORF">OVA965_LOCUS19193</name>
    <name evidence="5" type="ORF">SRO942_LOCUS34292</name>
    <name evidence="4" type="ORF">TMI583_LOCUS19210</name>
</gene>
<dbReference type="Proteomes" id="UP000681722">
    <property type="component" value="Unassembled WGS sequence"/>
</dbReference>
<organism evidence="3 6">
    <name type="scientific">Didymodactylos carnosus</name>
    <dbReference type="NCBI Taxonomy" id="1234261"/>
    <lineage>
        <taxon>Eukaryota</taxon>
        <taxon>Metazoa</taxon>
        <taxon>Spiralia</taxon>
        <taxon>Gnathifera</taxon>
        <taxon>Rotifera</taxon>
        <taxon>Eurotatoria</taxon>
        <taxon>Bdelloidea</taxon>
        <taxon>Philodinida</taxon>
        <taxon>Philodinidae</taxon>
        <taxon>Didymodactylos</taxon>
    </lineage>
</organism>
<dbReference type="EMBL" id="CAJOBC010083466">
    <property type="protein sequence ID" value="CAF4301894.1"/>
    <property type="molecule type" value="Genomic_DNA"/>
</dbReference>
<reference evidence="3" key="1">
    <citation type="submission" date="2021-02" db="EMBL/GenBank/DDBJ databases">
        <authorList>
            <person name="Nowell W R."/>
        </authorList>
    </citation>
    <scope>NUCLEOTIDE SEQUENCE</scope>
</reference>
<accession>A0A815M2W0</accession>
<proteinExistence type="predicted"/>
<comment type="caution">
    <text evidence="3">The sequence shown here is derived from an EMBL/GenBank/DDBJ whole genome shotgun (WGS) entry which is preliminary data.</text>
</comment>
<evidence type="ECO:0000313" key="4">
    <source>
        <dbReference type="EMBL" id="CAF3860433.1"/>
    </source>
</evidence>
<dbReference type="AlphaFoldDB" id="A0A815M2W0"/>
<dbReference type="Proteomes" id="UP000682733">
    <property type="component" value="Unassembled WGS sequence"/>
</dbReference>
<sequence length="120" mass="13555">MAPDVLLSSFDRELQQPRQQHEYPYLWKIRPVIGFEKFLFTNAQDADAKACRRKKKQLTRQALVDPARTIIPRDAMGRRQHFSSAAQSRKVSAPPAGKQAPLDAGDFETTESTKDPATTD</sequence>
<evidence type="ECO:0000313" key="2">
    <source>
        <dbReference type="EMBL" id="CAF1098957.1"/>
    </source>
</evidence>
<evidence type="ECO:0000313" key="3">
    <source>
        <dbReference type="EMBL" id="CAF1415960.1"/>
    </source>
</evidence>
<evidence type="ECO:0000313" key="6">
    <source>
        <dbReference type="Proteomes" id="UP000663829"/>
    </source>
</evidence>
<dbReference type="OrthoDB" id="9986712at2759"/>
<dbReference type="Proteomes" id="UP000677228">
    <property type="component" value="Unassembled WGS sequence"/>
</dbReference>
<dbReference type="Proteomes" id="UP000663829">
    <property type="component" value="Unassembled WGS sequence"/>
</dbReference>
<evidence type="ECO:0000313" key="5">
    <source>
        <dbReference type="EMBL" id="CAF4301894.1"/>
    </source>
</evidence>
<name>A0A815M2W0_9BILA</name>
<dbReference type="EMBL" id="CAJOBA010009832">
    <property type="protein sequence ID" value="CAF3860433.1"/>
    <property type="molecule type" value="Genomic_DNA"/>
</dbReference>